<evidence type="ECO:0000256" key="5">
    <source>
        <dbReference type="ARBA" id="ARBA00023242"/>
    </source>
</evidence>
<sequence>MNISASQYSGSGCESGWTSYLNQSTISKKQYQGFDGFVDGDCARVEDEQDEDLSMVSDASSGPPHYCEDDEFCCDKQAGKSKNKKKSREYGRGQQYSYLSVFPFFQICPPHFFALCMRFGTNLYSVRGSTLDSLNPRILKRQLQKNQVVFRLENGMTNCNDGHLVSATAVALDYGERIGKKVKEKEGKKGGNKKKSLVKRLWSLEEQSVSTFGIDERAIGSCCRQLKSRSNKNRVQHSFIWNSGSALTTAEVYRQLRLMNRNWPGNFFGRAYHALRNKHQ</sequence>
<proteinExistence type="inferred from homology"/>
<evidence type="ECO:0000256" key="3">
    <source>
        <dbReference type="ARBA" id="ARBA00022712"/>
    </source>
</evidence>
<accession>A0A5N5K5F3</accession>
<dbReference type="GO" id="GO:0009691">
    <property type="term" value="P:cytokinin biosynthetic process"/>
    <property type="evidence" value="ECO:0007669"/>
    <property type="project" value="UniProtKB-KW"/>
</dbReference>
<comment type="caution">
    <text evidence="7">The sequence shown here is derived from an EMBL/GenBank/DDBJ whole genome shotgun (WGS) entry which is preliminary data.</text>
</comment>
<dbReference type="GO" id="GO:0009736">
    <property type="term" value="P:cytokinin-activated signaling pathway"/>
    <property type="evidence" value="ECO:0007669"/>
    <property type="project" value="UniProtKB-KW"/>
</dbReference>
<dbReference type="InterPro" id="IPR044670">
    <property type="entry name" value="SOFL"/>
</dbReference>
<keyword evidence="4" id="KW-0932">Cytokinin signaling pathway</keyword>
<comment type="similarity">
    <text evidence="6">Belongs to the SOFL plant protein family.</text>
</comment>
<evidence type="ECO:0000313" key="7">
    <source>
        <dbReference type="EMBL" id="KAB5526588.1"/>
    </source>
</evidence>
<evidence type="ECO:0000256" key="4">
    <source>
        <dbReference type="ARBA" id="ARBA00022864"/>
    </source>
</evidence>
<dbReference type="Proteomes" id="UP000326939">
    <property type="component" value="Chromosome 14"/>
</dbReference>
<evidence type="ECO:0000313" key="8">
    <source>
        <dbReference type="Proteomes" id="UP000326939"/>
    </source>
</evidence>
<gene>
    <name evidence="7" type="ORF">DKX38_020435</name>
</gene>
<keyword evidence="3" id="KW-0203">Cytokinin biosynthesis</keyword>
<dbReference type="PANTHER" id="PTHR33347">
    <property type="entry name" value="OSJNBA0091C07.3 PROTEIN"/>
    <property type="match status" value="1"/>
</dbReference>
<dbReference type="PANTHER" id="PTHR33347:SF34">
    <property type="entry name" value="PROTEIN SOB FIVE-LIKE 6"/>
    <property type="match status" value="1"/>
</dbReference>
<evidence type="ECO:0000256" key="6">
    <source>
        <dbReference type="ARBA" id="ARBA00024199"/>
    </source>
</evidence>
<keyword evidence="8" id="KW-1185">Reference proteome</keyword>
<reference evidence="8" key="1">
    <citation type="journal article" date="2019" name="Gigascience">
        <title>De novo genome assembly of the endangered Acer yangbiense, a plant species with extremely small populations endemic to Yunnan Province, China.</title>
        <authorList>
            <person name="Yang J."/>
            <person name="Wariss H.M."/>
            <person name="Tao L."/>
            <person name="Zhang R."/>
            <person name="Yun Q."/>
            <person name="Hollingsworth P."/>
            <person name="Dao Z."/>
            <person name="Luo G."/>
            <person name="Guo H."/>
            <person name="Ma Y."/>
            <person name="Sun W."/>
        </authorList>
    </citation>
    <scope>NUCLEOTIDE SEQUENCE [LARGE SCALE GENOMIC DNA]</scope>
    <source>
        <strain evidence="8">cv. br00</strain>
    </source>
</reference>
<keyword evidence="2" id="KW-0963">Cytoplasm</keyword>
<comment type="subcellular location">
    <subcellularLocation>
        <location evidence="1">Cytoplasm</location>
    </subcellularLocation>
</comment>
<dbReference type="AlphaFoldDB" id="A0A5N5K5F3"/>
<evidence type="ECO:0000256" key="2">
    <source>
        <dbReference type="ARBA" id="ARBA00022490"/>
    </source>
</evidence>
<protein>
    <submittedName>
        <fullName evidence="7">Uncharacterized protein</fullName>
    </submittedName>
</protein>
<keyword evidence="5" id="KW-0539">Nucleus</keyword>
<dbReference type="GO" id="GO:0005737">
    <property type="term" value="C:cytoplasm"/>
    <property type="evidence" value="ECO:0007669"/>
    <property type="project" value="UniProtKB-SubCell"/>
</dbReference>
<dbReference type="EMBL" id="VDCV01000014">
    <property type="protein sequence ID" value="KAB5526588.1"/>
    <property type="molecule type" value="Genomic_DNA"/>
</dbReference>
<evidence type="ECO:0000256" key="1">
    <source>
        <dbReference type="ARBA" id="ARBA00004496"/>
    </source>
</evidence>
<organism evidence="7 8">
    <name type="scientific">Salix brachista</name>
    <dbReference type="NCBI Taxonomy" id="2182728"/>
    <lineage>
        <taxon>Eukaryota</taxon>
        <taxon>Viridiplantae</taxon>
        <taxon>Streptophyta</taxon>
        <taxon>Embryophyta</taxon>
        <taxon>Tracheophyta</taxon>
        <taxon>Spermatophyta</taxon>
        <taxon>Magnoliopsida</taxon>
        <taxon>eudicotyledons</taxon>
        <taxon>Gunneridae</taxon>
        <taxon>Pentapetalae</taxon>
        <taxon>rosids</taxon>
        <taxon>fabids</taxon>
        <taxon>Malpighiales</taxon>
        <taxon>Salicaceae</taxon>
        <taxon>Saliceae</taxon>
        <taxon>Salix</taxon>
    </lineage>
</organism>
<name>A0A5N5K5F3_9ROSI</name>